<accession>A0ABU2KAX6</accession>
<dbReference type="InterPro" id="IPR052155">
    <property type="entry name" value="Biofilm_reg_signaling"/>
</dbReference>
<dbReference type="PROSITE" id="PS50883">
    <property type="entry name" value="EAL"/>
    <property type="match status" value="1"/>
</dbReference>
<dbReference type="SUPFAM" id="SSF55073">
    <property type="entry name" value="Nucleotide cyclase"/>
    <property type="match status" value="1"/>
</dbReference>
<proteinExistence type="predicted"/>
<dbReference type="PANTHER" id="PTHR44757:SF2">
    <property type="entry name" value="BIOFILM ARCHITECTURE MAINTENANCE PROTEIN MBAA"/>
    <property type="match status" value="1"/>
</dbReference>
<dbReference type="SMART" id="SM00052">
    <property type="entry name" value="EAL"/>
    <property type="match status" value="1"/>
</dbReference>
<name>A0ABU2KAX6_9ACTN</name>
<evidence type="ECO:0000256" key="2">
    <source>
        <dbReference type="SAM" id="Phobius"/>
    </source>
</evidence>
<feature type="compositionally biased region" description="Polar residues" evidence="1">
    <location>
        <begin position="1"/>
        <end position="12"/>
    </location>
</feature>
<evidence type="ECO:0000259" key="3">
    <source>
        <dbReference type="PROSITE" id="PS50112"/>
    </source>
</evidence>
<sequence length="637" mass="67165">MTTASGPGQSPVHSPAPPRSGRTGALAVPGAALAIAPGVAALLALDAPSGVVVAVGGLLALLTVQLLLWRRQHRLSGALQRSQSSLRTLVRSSVDPVVILDDSLRITFASDAAGELLGLGIPDLVGVHIGDTVHPDDRSALFGALDGDGESAVRTARVRQGDGRWRLVQATVRDLRGDPEIGALVLHCRDVSPSAPAPGADSELLELSLTDPVTGLPNRTALMRRLSAVQRGPRNRSAAIAVIGVDRTEELSPGEEATLLRALTSRISRALRGEDWLARSTDGDFVVLVQGSISDAEAVAQRLIATVGPLATTTGTLPLTAVAGVSRLSADLEPAEALRRADLALRSARRAGSGSVHRYDDALRTEQDRRSTLRADLDGALERGELRLVFQPVVDAVLHRTVTVEALLRWRHPLLGDISPVEFVPLAEESALITAVGRWVLLDACRTVAALDGGQPGADALNVAVNVSARQVRSGELVPDVLAALADSGLHPSRLLVEITESVLLDDAHVIEDLAALRRLGVRIAVDDFGTGWSSLAYLVGMPVDVLKMDQYFLADVEHDPARRAMCRAVLQLGSSLGLPVIVEGVNTPATLALLRDMGHRYLQGFLLSRPLETAQLADGLELAASALRARGPVVLP</sequence>
<dbReference type="CDD" id="cd01948">
    <property type="entry name" value="EAL"/>
    <property type="match status" value="1"/>
</dbReference>
<dbReference type="CDD" id="cd01949">
    <property type="entry name" value="GGDEF"/>
    <property type="match status" value="1"/>
</dbReference>
<dbReference type="InterPro" id="IPR035965">
    <property type="entry name" value="PAS-like_dom_sf"/>
</dbReference>
<protein>
    <submittedName>
        <fullName evidence="6">EAL domain-containing protein</fullName>
    </submittedName>
</protein>
<dbReference type="Gene3D" id="3.30.450.20">
    <property type="entry name" value="PAS domain"/>
    <property type="match status" value="1"/>
</dbReference>
<dbReference type="InterPro" id="IPR001633">
    <property type="entry name" value="EAL_dom"/>
</dbReference>
<dbReference type="EMBL" id="JAVREI010000012">
    <property type="protein sequence ID" value="MDT0277340.1"/>
    <property type="molecule type" value="Genomic_DNA"/>
</dbReference>
<reference evidence="7" key="1">
    <citation type="submission" date="2023-07" db="EMBL/GenBank/DDBJ databases">
        <title>30 novel species of actinomycetes from the DSMZ collection.</title>
        <authorList>
            <person name="Nouioui I."/>
        </authorList>
    </citation>
    <scope>NUCLEOTIDE SEQUENCE [LARGE SCALE GENOMIC DNA]</scope>
    <source>
        <strain evidence="7">DSM 46792</strain>
    </source>
</reference>
<feature type="domain" description="GGDEF" evidence="5">
    <location>
        <begin position="236"/>
        <end position="361"/>
    </location>
</feature>
<keyword evidence="2" id="KW-1133">Transmembrane helix</keyword>
<organism evidence="6 7">
    <name type="scientific">Blastococcus goldschmidtiae</name>
    <dbReference type="NCBI Taxonomy" id="3075546"/>
    <lineage>
        <taxon>Bacteria</taxon>
        <taxon>Bacillati</taxon>
        <taxon>Actinomycetota</taxon>
        <taxon>Actinomycetes</taxon>
        <taxon>Geodermatophilales</taxon>
        <taxon>Geodermatophilaceae</taxon>
        <taxon>Blastococcus</taxon>
    </lineage>
</organism>
<dbReference type="PANTHER" id="PTHR44757">
    <property type="entry name" value="DIGUANYLATE CYCLASE DGCP"/>
    <property type="match status" value="1"/>
</dbReference>
<keyword evidence="2" id="KW-0812">Transmembrane</keyword>
<evidence type="ECO:0000259" key="5">
    <source>
        <dbReference type="PROSITE" id="PS50887"/>
    </source>
</evidence>
<dbReference type="InterPro" id="IPR029787">
    <property type="entry name" value="Nucleotide_cyclase"/>
</dbReference>
<dbReference type="InterPro" id="IPR000160">
    <property type="entry name" value="GGDEF_dom"/>
</dbReference>
<evidence type="ECO:0000313" key="7">
    <source>
        <dbReference type="Proteomes" id="UP001183222"/>
    </source>
</evidence>
<dbReference type="SUPFAM" id="SSF141868">
    <property type="entry name" value="EAL domain-like"/>
    <property type="match status" value="1"/>
</dbReference>
<dbReference type="NCBIfam" id="TIGR00229">
    <property type="entry name" value="sensory_box"/>
    <property type="match status" value="1"/>
</dbReference>
<feature type="domain" description="PAS" evidence="3">
    <location>
        <begin position="82"/>
        <end position="141"/>
    </location>
</feature>
<dbReference type="Proteomes" id="UP001183222">
    <property type="component" value="Unassembled WGS sequence"/>
</dbReference>
<feature type="domain" description="EAL" evidence="4">
    <location>
        <begin position="370"/>
        <end position="625"/>
    </location>
</feature>
<dbReference type="SUPFAM" id="SSF55785">
    <property type="entry name" value="PYP-like sensor domain (PAS domain)"/>
    <property type="match status" value="1"/>
</dbReference>
<dbReference type="Gene3D" id="3.20.20.450">
    <property type="entry name" value="EAL domain"/>
    <property type="match status" value="1"/>
</dbReference>
<dbReference type="PROSITE" id="PS50112">
    <property type="entry name" value="PAS"/>
    <property type="match status" value="1"/>
</dbReference>
<keyword evidence="2" id="KW-0472">Membrane</keyword>
<dbReference type="Pfam" id="PF00990">
    <property type="entry name" value="GGDEF"/>
    <property type="match status" value="1"/>
</dbReference>
<dbReference type="Pfam" id="PF00563">
    <property type="entry name" value="EAL"/>
    <property type="match status" value="1"/>
</dbReference>
<dbReference type="RefSeq" id="WP_311346146.1">
    <property type="nucleotide sequence ID" value="NZ_JAVREI010000012.1"/>
</dbReference>
<dbReference type="SMART" id="SM00267">
    <property type="entry name" value="GGDEF"/>
    <property type="match status" value="1"/>
</dbReference>
<dbReference type="SMART" id="SM00091">
    <property type="entry name" value="PAS"/>
    <property type="match status" value="1"/>
</dbReference>
<feature type="transmembrane region" description="Helical" evidence="2">
    <location>
        <begin position="51"/>
        <end position="69"/>
    </location>
</feature>
<evidence type="ECO:0000256" key="1">
    <source>
        <dbReference type="SAM" id="MobiDB-lite"/>
    </source>
</evidence>
<feature type="region of interest" description="Disordered" evidence="1">
    <location>
        <begin position="1"/>
        <end position="23"/>
    </location>
</feature>
<comment type="caution">
    <text evidence="6">The sequence shown here is derived from an EMBL/GenBank/DDBJ whole genome shotgun (WGS) entry which is preliminary data.</text>
</comment>
<dbReference type="InterPro" id="IPR043128">
    <property type="entry name" value="Rev_trsase/Diguanyl_cyclase"/>
</dbReference>
<gene>
    <name evidence="6" type="ORF">RM425_15650</name>
</gene>
<feature type="transmembrane region" description="Helical" evidence="2">
    <location>
        <begin position="24"/>
        <end position="45"/>
    </location>
</feature>
<dbReference type="Gene3D" id="3.30.70.270">
    <property type="match status" value="1"/>
</dbReference>
<evidence type="ECO:0000259" key="4">
    <source>
        <dbReference type="PROSITE" id="PS50883"/>
    </source>
</evidence>
<dbReference type="InterPro" id="IPR035919">
    <property type="entry name" value="EAL_sf"/>
</dbReference>
<dbReference type="Pfam" id="PF00989">
    <property type="entry name" value="PAS"/>
    <property type="match status" value="1"/>
</dbReference>
<dbReference type="CDD" id="cd00130">
    <property type="entry name" value="PAS"/>
    <property type="match status" value="1"/>
</dbReference>
<dbReference type="InterPro" id="IPR000014">
    <property type="entry name" value="PAS"/>
</dbReference>
<dbReference type="InterPro" id="IPR013767">
    <property type="entry name" value="PAS_fold"/>
</dbReference>
<keyword evidence="7" id="KW-1185">Reference proteome</keyword>
<dbReference type="PROSITE" id="PS50887">
    <property type="entry name" value="GGDEF"/>
    <property type="match status" value="1"/>
</dbReference>
<evidence type="ECO:0000313" key="6">
    <source>
        <dbReference type="EMBL" id="MDT0277340.1"/>
    </source>
</evidence>